<dbReference type="PANTHER" id="PTHR33540:SF2">
    <property type="entry name" value="TRNA THREONYLCARBAMOYLADENOSINE BIOSYNTHESIS PROTEIN TSAE"/>
    <property type="match status" value="1"/>
</dbReference>
<keyword evidence="8" id="KW-0067">ATP-binding</keyword>
<dbReference type="STRING" id="1802165.A3F94_02965"/>
<dbReference type="GO" id="GO:0005737">
    <property type="term" value="C:cytoplasm"/>
    <property type="evidence" value="ECO:0007669"/>
    <property type="project" value="UniProtKB-SubCell"/>
</dbReference>
<dbReference type="InterPro" id="IPR027417">
    <property type="entry name" value="P-loop_NTPase"/>
</dbReference>
<protein>
    <recommendedName>
        <fullName evidence="3">tRNA threonylcarbamoyladenosine biosynthesis protein TsaE</fullName>
    </recommendedName>
    <alternativeName>
        <fullName evidence="10">t(6)A37 threonylcarbamoyladenosine biosynthesis protein TsaE</fullName>
    </alternativeName>
</protein>
<proteinExistence type="inferred from homology"/>
<dbReference type="PANTHER" id="PTHR33540">
    <property type="entry name" value="TRNA THREONYLCARBAMOYLADENOSINE BIOSYNTHESIS PROTEIN TSAE"/>
    <property type="match status" value="1"/>
</dbReference>
<evidence type="ECO:0000256" key="6">
    <source>
        <dbReference type="ARBA" id="ARBA00022723"/>
    </source>
</evidence>
<accession>A0A1G2HIE3</accession>
<evidence type="ECO:0000313" key="12">
    <source>
        <dbReference type="EMBL" id="OGZ62274.1"/>
    </source>
</evidence>
<dbReference type="EMBL" id="MHOK01000005">
    <property type="protein sequence ID" value="OGZ62274.1"/>
    <property type="molecule type" value="Genomic_DNA"/>
</dbReference>
<dbReference type="NCBIfam" id="TIGR00150">
    <property type="entry name" value="T6A_YjeE"/>
    <property type="match status" value="1"/>
</dbReference>
<dbReference type="PROSITE" id="PS50972">
    <property type="entry name" value="PTERIN_BINDING"/>
    <property type="match status" value="1"/>
</dbReference>
<dbReference type="AlphaFoldDB" id="A0A1G2HIE3"/>
<evidence type="ECO:0000256" key="7">
    <source>
        <dbReference type="ARBA" id="ARBA00022741"/>
    </source>
</evidence>
<dbReference type="GO" id="GO:0046872">
    <property type="term" value="F:metal ion binding"/>
    <property type="evidence" value="ECO:0007669"/>
    <property type="project" value="UniProtKB-KW"/>
</dbReference>
<evidence type="ECO:0000256" key="3">
    <source>
        <dbReference type="ARBA" id="ARBA00019010"/>
    </source>
</evidence>
<dbReference type="Gene3D" id="3.40.50.300">
    <property type="entry name" value="P-loop containing nucleotide triphosphate hydrolases"/>
    <property type="match status" value="1"/>
</dbReference>
<comment type="subcellular location">
    <subcellularLocation>
        <location evidence="1">Cytoplasm</location>
    </subcellularLocation>
</comment>
<keyword evidence="9" id="KW-0460">Magnesium</keyword>
<evidence type="ECO:0000259" key="11">
    <source>
        <dbReference type="PROSITE" id="PS50972"/>
    </source>
</evidence>
<organism evidence="12 13">
    <name type="scientific">Candidatus Spechtbacteria bacterium RIFCSPLOWO2_12_FULL_38_22</name>
    <dbReference type="NCBI Taxonomy" id="1802165"/>
    <lineage>
        <taxon>Bacteria</taxon>
        <taxon>Candidatus Spechtiibacteriota</taxon>
    </lineage>
</organism>
<sequence>MRYISLSVGETKKFAAELVKKNYPSKKGALVFGLVGELGAGKTHFAQGAAVALGIKRNITSPTFVLMKKYGISSGELKMMYHIDCYRLDSVRDILDLGWSKIILDRRNVVFVEWAEKIKSILPRDTILIFIKDLGGEKREITID</sequence>
<name>A0A1G2HIE3_9BACT</name>
<evidence type="ECO:0000256" key="9">
    <source>
        <dbReference type="ARBA" id="ARBA00022842"/>
    </source>
</evidence>
<dbReference type="SUPFAM" id="SSF52540">
    <property type="entry name" value="P-loop containing nucleoside triphosphate hydrolases"/>
    <property type="match status" value="1"/>
</dbReference>
<reference evidence="12 13" key="1">
    <citation type="journal article" date="2016" name="Nat. Commun.">
        <title>Thousands of microbial genomes shed light on interconnected biogeochemical processes in an aquifer system.</title>
        <authorList>
            <person name="Anantharaman K."/>
            <person name="Brown C.T."/>
            <person name="Hug L.A."/>
            <person name="Sharon I."/>
            <person name="Castelle C.J."/>
            <person name="Probst A.J."/>
            <person name="Thomas B.C."/>
            <person name="Singh A."/>
            <person name="Wilkins M.J."/>
            <person name="Karaoz U."/>
            <person name="Brodie E.L."/>
            <person name="Williams K.H."/>
            <person name="Hubbard S.S."/>
            <person name="Banfield J.F."/>
        </authorList>
    </citation>
    <scope>NUCLEOTIDE SEQUENCE [LARGE SCALE GENOMIC DNA]</scope>
</reference>
<dbReference type="Proteomes" id="UP000176770">
    <property type="component" value="Unassembled WGS sequence"/>
</dbReference>
<evidence type="ECO:0000313" key="13">
    <source>
        <dbReference type="Proteomes" id="UP000176770"/>
    </source>
</evidence>
<evidence type="ECO:0000256" key="8">
    <source>
        <dbReference type="ARBA" id="ARBA00022840"/>
    </source>
</evidence>
<feature type="domain" description="Pterin-binding" evidence="11">
    <location>
        <begin position="50"/>
        <end position="144"/>
    </location>
</feature>
<dbReference type="GO" id="GO:0002949">
    <property type="term" value="P:tRNA threonylcarbamoyladenosine modification"/>
    <property type="evidence" value="ECO:0007669"/>
    <property type="project" value="InterPro"/>
</dbReference>
<keyword evidence="5" id="KW-0819">tRNA processing</keyword>
<keyword evidence="6" id="KW-0479">Metal-binding</keyword>
<gene>
    <name evidence="12" type="ORF">A3F94_02965</name>
</gene>
<comment type="similarity">
    <text evidence="2">Belongs to the TsaE family.</text>
</comment>
<keyword evidence="7" id="KW-0547">Nucleotide-binding</keyword>
<evidence type="ECO:0000256" key="1">
    <source>
        <dbReference type="ARBA" id="ARBA00004496"/>
    </source>
</evidence>
<evidence type="ECO:0000256" key="2">
    <source>
        <dbReference type="ARBA" id="ARBA00007599"/>
    </source>
</evidence>
<dbReference type="Pfam" id="PF02367">
    <property type="entry name" value="TsaE"/>
    <property type="match status" value="1"/>
</dbReference>
<keyword evidence="4" id="KW-0963">Cytoplasm</keyword>
<dbReference type="InterPro" id="IPR000489">
    <property type="entry name" value="Pterin-binding_dom"/>
</dbReference>
<dbReference type="GO" id="GO:0042558">
    <property type="term" value="P:pteridine-containing compound metabolic process"/>
    <property type="evidence" value="ECO:0007669"/>
    <property type="project" value="InterPro"/>
</dbReference>
<comment type="caution">
    <text evidence="12">The sequence shown here is derived from an EMBL/GenBank/DDBJ whole genome shotgun (WGS) entry which is preliminary data.</text>
</comment>
<dbReference type="GO" id="GO:0016740">
    <property type="term" value="F:transferase activity"/>
    <property type="evidence" value="ECO:0007669"/>
    <property type="project" value="UniProtKB-KW"/>
</dbReference>
<evidence type="ECO:0000256" key="5">
    <source>
        <dbReference type="ARBA" id="ARBA00022694"/>
    </source>
</evidence>
<keyword evidence="12" id="KW-0808">Transferase</keyword>
<evidence type="ECO:0000256" key="4">
    <source>
        <dbReference type="ARBA" id="ARBA00022490"/>
    </source>
</evidence>
<evidence type="ECO:0000256" key="10">
    <source>
        <dbReference type="ARBA" id="ARBA00032441"/>
    </source>
</evidence>
<dbReference type="GO" id="GO:0005524">
    <property type="term" value="F:ATP binding"/>
    <property type="evidence" value="ECO:0007669"/>
    <property type="project" value="UniProtKB-KW"/>
</dbReference>
<dbReference type="InterPro" id="IPR003442">
    <property type="entry name" value="T6A_TsaE"/>
</dbReference>